<dbReference type="Pfam" id="PF17384">
    <property type="entry name" value="DUF150_C"/>
    <property type="match status" value="1"/>
</dbReference>
<feature type="domain" description="Ribosome maturation factor RimP N-terminal" evidence="3">
    <location>
        <begin position="11"/>
        <end position="84"/>
    </location>
</feature>
<evidence type="ECO:0000259" key="3">
    <source>
        <dbReference type="Pfam" id="PF02576"/>
    </source>
</evidence>
<dbReference type="Gene3D" id="3.30.300.70">
    <property type="entry name" value="RimP-like superfamily, N-terminal"/>
    <property type="match status" value="1"/>
</dbReference>
<dbReference type="CDD" id="cd01734">
    <property type="entry name" value="YlxS_C"/>
    <property type="match status" value="1"/>
</dbReference>
<dbReference type="GO" id="GO:0000028">
    <property type="term" value="P:ribosomal small subunit assembly"/>
    <property type="evidence" value="ECO:0007669"/>
    <property type="project" value="TreeGrafter"/>
</dbReference>
<feature type="domain" description="Ribosome maturation factor RimP C-terminal" evidence="4">
    <location>
        <begin position="87"/>
        <end position="150"/>
    </location>
</feature>
<dbReference type="SUPFAM" id="SSF74942">
    <property type="entry name" value="YhbC-like, C-terminal domain"/>
    <property type="match status" value="1"/>
</dbReference>
<evidence type="ECO:0000259" key="4">
    <source>
        <dbReference type="Pfam" id="PF17384"/>
    </source>
</evidence>
<dbReference type="PANTHER" id="PTHR33867">
    <property type="entry name" value="RIBOSOME MATURATION FACTOR RIMP"/>
    <property type="match status" value="1"/>
</dbReference>
<evidence type="ECO:0000256" key="1">
    <source>
        <dbReference type="ARBA" id="ARBA00022490"/>
    </source>
</evidence>
<dbReference type="GO" id="GO:0006412">
    <property type="term" value="P:translation"/>
    <property type="evidence" value="ECO:0007669"/>
    <property type="project" value="TreeGrafter"/>
</dbReference>
<evidence type="ECO:0000256" key="2">
    <source>
        <dbReference type="ARBA" id="ARBA00022517"/>
    </source>
</evidence>
<accession>A0A645AWT6</accession>
<keyword evidence="2" id="KW-0690">Ribosome biogenesis</keyword>
<dbReference type="FunFam" id="3.30.300.70:FF:000001">
    <property type="entry name" value="Ribosome maturation factor RimP"/>
    <property type="match status" value="1"/>
</dbReference>
<comment type="caution">
    <text evidence="5">The sequence shown here is derived from an EMBL/GenBank/DDBJ whole genome shotgun (WGS) entry which is preliminary data.</text>
</comment>
<protein>
    <submittedName>
        <fullName evidence="5">Ribosome maturation factor RimP</fullName>
    </submittedName>
</protein>
<dbReference type="InterPro" id="IPR003728">
    <property type="entry name" value="Ribosome_maturation_RimP"/>
</dbReference>
<dbReference type="SUPFAM" id="SSF75420">
    <property type="entry name" value="YhbC-like, N-terminal domain"/>
    <property type="match status" value="1"/>
</dbReference>
<dbReference type="GO" id="GO:0005829">
    <property type="term" value="C:cytosol"/>
    <property type="evidence" value="ECO:0007669"/>
    <property type="project" value="TreeGrafter"/>
</dbReference>
<dbReference type="InterPro" id="IPR035956">
    <property type="entry name" value="RimP_N_sf"/>
</dbReference>
<gene>
    <name evidence="5" type="primary">rimP_26</name>
    <name evidence="5" type="ORF">SDC9_104439</name>
</gene>
<dbReference type="PANTHER" id="PTHR33867:SF1">
    <property type="entry name" value="RIBOSOME MATURATION FACTOR RIMP"/>
    <property type="match status" value="1"/>
</dbReference>
<dbReference type="InterPro" id="IPR028998">
    <property type="entry name" value="RimP_C"/>
</dbReference>
<dbReference type="HAMAP" id="MF_01077">
    <property type="entry name" value="RimP"/>
    <property type="match status" value="1"/>
</dbReference>
<dbReference type="InterPro" id="IPR036847">
    <property type="entry name" value="RimP_C_sf"/>
</dbReference>
<keyword evidence="1" id="KW-0963">Cytoplasm</keyword>
<dbReference type="Pfam" id="PF02576">
    <property type="entry name" value="RimP_N"/>
    <property type="match status" value="1"/>
</dbReference>
<evidence type="ECO:0000313" key="5">
    <source>
        <dbReference type="EMBL" id="MPM57617.1"/>
    </source>
</evidence>
<dbReference type="AlphaFoldDB" id="A0A645AWT6"/>
<dbReference type="Gene3D" id="2.30.30.180">
    <property type="entry name" value="Ribosome maturation factor RimP, C-terminal domain"/>
    <property type="match status" value="1"/>
</dbReference>
<name>A0A645AWT6_9ZZZZ</name>
<proteinExistence type="inferred from homology"/>
<dbReference type="EMBL" id="VSSQ01016361">
    <property type="protein sequence ID" value="MPM57617.1"/>
    <property type="molecule type" value="Genomic_DNA"/>
</dbReference>
<sequence length="153" mass="17153">MSKITSTVDQLIRSTVESLGMELVDVEFAKDKQTGYLLTVYIDKEGGVTMDDCERVSVAIDPILDQADPIEQSYYLCVSSPGLDRPLKKDADFIKYTGKKIIVKLYSPIDKEKEFTGVLVSFNDEALEIETGKIRRVIPRSGIALVKPYIEIQ</sequence>
<organism evidence="5">
    <name type="scientific">bioreactor metagenome</name>
    <dbReference type="NCBI Taxonomy" id="1076179"/>
    <lineage>
        <taxon>unclassified sequences</taxon>
        <taxon>metagenomes</taxon>
        <taxon>ecological metagenomes</taxon>
    </lineage>
</organism>
<dbReference type="InterPro" id="IPR028989">
    <property type="entry name" value="RimP_N"/>
</dbReference>
<reference evidence="5" key="1">
    <citation type="submission" date="2019-08" db="EMBL/GenBank/DDBJ databases">
        <authorList>
            <person name="Kucharzyk K."/>
            <person name="Murdoch R.W."/>
            <person name="Higgins S."/>
            <person name="Loffler F."/>
        </authorList>
    </citation>
    <scope>NUCLEOTIDE SEQUENCE</scope>
</reference>